<dbReference type="PANTHER" id="PTHR24104:SF25">
    <property type="entry name" value="PROTEIN LIN-41"/>
    <property type="match status" value="1"/>
</dbReference>
<dbReference type="InterPro" id="IPR050952">
    <property type="entry name" value="TRIM-NHL_E3_ligases"/>
</dbReference>
<evidence type="ECO:0000313" key="4">
    <source>
        <dbReference type="Proteomes" id="UP001159405"/>
    </source>
</evidence>
<organism evidence="3 4">
    <name type="scientific">Porites lobata</name>
    <dbReference type="NCBI Taxonomy" id="104759"/>
    <lineage>
        <taxon>Eukaryota</taxon>
        <taxon>Metazoa</taxon>
        <taxon>Cnidaria</taxon>
        <taxon>Anthozoa</taxon>
        <taxon>Hexacorallia</taxon>
        <taxon>Scleractinia</taxon>
        <taxon>Fungiina</taxon>
        <taxon>Poritidae</taxon>
        <taxon>Porites</taxon>
    </lineage>
</organism>
<gene>
    <name evidence="3" type="ORF">PLOB_00014130</name>
</gene>
<evidence type="ECO:0000256" key="1">
    <source>
        <dbReference type="ARBA" id="ARBA00022737"/>
    </source>
</evidence>
<keyword evidence="4" id="KW-1185">Reference proteome</keyword>
<evidence type="ECO:0000256" key="2">
    <source>
        <dbReference type="PROSITE-ProRule" id="PRU00504"/>
    </source>
</evidence>
<protein>
    <submittedName>
        <fullName evidence="3">Uncharacterized protein</fullName>
    </submittedName>
</protein>
<sequence>MSAIVTTVFKATIGLLVRKGRAAAAEKLKEGDVVDQKFRRLILREIDDVKSKLDGLARKDLLSSFSSFAEGIEYLYEVFDRSKARVEYEEDAFAAQAAADKAGRQTRFLTRQMSSLDETDLLDDSVRKELEIAKKRFEYAREKARDAFANEALDLCDRILAMQYRVMATILQSCDSPQDALPACRVCIEELHSLATVKECFDVQLNKGFWARFSKDERRKVISAVCHLNRVIYDVTLMVGFGVKEWPYVDTGKEKIDPIRDERLTKLLRKQGMEHCFVKPWSFGQNGEKEQRVRSPVGIATNTREHFIVADDGDKSVKVFESNGNFLRSVSLQSDDAGNTELHILDIATDEYDNSYVLIGLQKFEIKENEMEVQIFNTATSLRRKFHVKKGPWGQGRRLTICRGKVLVLRGSGSGDVVEVYKGDGRFVRNFGGGLIKSARDIAATGDHIMVMDTGDCSVHLFTLKGKREAKITVDFNGDHHLRAAFHPTGEQFVVAGYEREKAYPVMAVFSTAGDFVRRIQFGEVKTNWVGGMIVTMEGQVAVIVGGESEPCKVSIVAM</sequence>
<dbReference type="Proteomes" id="UP001159405">
    <property type="component" value="Unassembled WGS sequence"/>
</dbReference>
<comment type="caution">
    <text evidence="3">The sequence shown here is derived from an EMBL/GenBank/DDBJ whole genome shotgun (WGS) entry which is preliminary data.</text>
</comment>
<dbReference type="Gene3D" id="2.120.10.30">
    <property type="entry name" value="TolB, C-terminal domain"/>
    <property type="match status" value="1"/>
</dbReference>
<reference evidence="3 4" key="1">
    <citation type="submission" date="2022-05" db="EMBL/GenBank/DDBJ databases">
        <authorList>
            <consortium name="Genoscope - CEA"/>
            <person name="William W."/>
        </authorList>
    </citation>
    <scope>NUCLEOTIDE SEQUENCE [LARGE SCALE GENOMIC DNA]</scope>
</reference>
<dbReference type="SUPFAM" id="SSF101898">
    <property type="entry name" value="NHL repeat"/>
    <property type="match status" value="1"/>
</dbReference>
<dbReference type="EMBL" id="CALNXK010000181">
    <property type="protein sequence ID" value="CAH3173468.1"/>
    <property type="molecule type" value="Genomic_DNA"/>
</dbReference>
<evidence type="ECO:0000313" key="3">
    <source>
        <dbReference type="EMBL" id="CAH3173468.1"/>
    </source>
</evidence>
<dbReference type="PROSITE" id="PS51125">
    <property type="entry name" value="NHL"/>
    <property type="match status" value="1"/>
</dbReference>
<dbReference type="InterPro" id="IPR011042">
    <property type="entry name" value="6-blade_b-propeller_TolB-like"/>
</dbReference>
<name>A0ABN8R2A3_9CNID</name>
<proteinExistence type="predicted"/>
<feature type="repeat" description="NHL" evidence="2">
    <location>
        <begin position="282"/>
        <end position="323"/>
    </location>
</feature>
<accession>A0ABN8R2A3</accession>
<dbReference type="InterPro" id="IPR001258">
    <property type="entry name" value="NHL_repeat"/>
</dbReference>
<keyword evidence="1" id="KW-0677">Repeat</keyword>
<dbReference type="PANTHER" id="PTHR24104">
    <property type="entry name" value="E3 UBIQUITIN-PROTEIN LIGASE NHLRC1-RELATED"/>
    <property type="match status" value="1"/>
</dbReference>